<protein>
    <submittedName>
        <fullName evidence="9">Sigma-54 dependent transcriptional regulator</fullName>
    </submittedName>
</protein>
<evidence type="ECO:0000256" key="5">
    <source>
        <dbReference type="ARBA" id="ARBA00023163"/>
    </source>
</evidence>
<dbReference type="PROSITE" id="PS50045">
    <property type="entry name" value="SIGMA54_INTERACT_4"/>
    <property type="match status" value="1"/>
</dbReference>
<evidence type="ECO:0000256" key="1">
    <source>
        <dbReference type="ARBA" id="ARBA00022741"/>
    </source>
</evidence>
<dbReference type="Pfam" id="PF00072">
    <property type="entry name" value="Response_reg"/>
    <property type="match status" value="1"/>
</dbReference>
<evidence type="ECO:0000313" key="10">
    <source>
        <dbReference type="Proteomes" id="UP001380822"/>
    </source>
</evidence>
<dbReference type="InterPro" id="IPR002078">
    <property type="entry name" value="Sigma_54_int"/>
</dbReference>
<dbReference type="InterPro" id="IPR058031">
    <property type="entry name" value="AAA_lid_NorR"/>
</dbReference>
<dbReference type="SUPFAM" id="SSF52172">
    <property type="entry name" value="CheY-like"/>
    <property type="match status" value="1"/>
</dbReference>
<keyword evidence="5" id="KW-0804">Transcription</keyword>
<feature type="domain" description="Sigma-54 factor interaction" evidence="7">
    <location>
        <begin position="131"/>
        <end position="360"/>
    </location>
</feature>
<accession>A0ABU7ZLY3</accession>
<dbReference type="PANTHER" id="PTHR32071:SF57">
    <property type="entry name" value="C4-DICARBOXYLATE TRANSPORT TRANSCRIPTIONAL REGULATORY PROTEIN DCTD"/>
    <property type="match status" value="1"/>
</dbReference>
<evidence type="ECO:0000256" key="4">
    <source>
        <dbReference type="ARBA" id="ARBA00023015"/>
    </source>
</evidence>
<dbReference type="RefSeq" id="WP_334251105.1">
    <property type="nucleotide sequence ID" value="NZ_JBAKBE010000004.1"/>
</dbReference>
<keyword evidence="3" id="KW-0902">Two-component regulatory system</keyword>
<name>A0ABU7ZLY3_9HYPH</name>
<dbReference type="SUPFAM" id="SSF46689">
    <property type="entry name" value="Homeodomain-like"/>
    <property type="match status" value="1"/>
</dbReference>
<evidence type="ECO:0000313" key="9">
    <source>
        <dbReference type="EMBL" id="MEH0096261.1"/>
    </source>
</evidence>
<dbReference type="PANTHER" id="PTHR32071">
    <property type="entry name" value="TRANSCRIPTIONAL REGULATORY PROTEIN"/>
    <property type="match status" value="1"/>
</dbReference>
<dbReference type="SMART" id="SM00448">
    <property type="entry name" value="REC"/>
    <property type="match status" value="1"/>
</dbReference>
<keyword evidence="1" id="KW-0547">Nucleotide-binding</keyword>
<dbReference type="Pfam" id="PF02954">
    <property type="entry name" value="HTH_8"/>
    <property type="match status" value="1"/>
</dbReference>
<sequence>MTASRILVVEDDATLGASLRQRLELEGFKVRWARSASEARAALGGDAPDIILSDIRLPDGDGESVMRQHFAQSGMVPVIFMTAYGDIDQAVRLVRDGALDYVSKPFDLDALVDTLQAITSRRSPAGSTADPFSGSPVMEKTGSTLRRAAAIDLPVLLLGETGAGKEVAARYVHEAGPRKGKPFVPVNCGALPAELADSLLFGHERGAFTGAGAAHRGFFEEAEDGTLFLDEIGDLPPALQVKLLRVLETREFRRLGANQNRRFEARVVCATNKDLEAMAMSGAFREDLWFRINVITCNLPPLRERRDEIPALLERLAAEAAARMGLGAPRLSEAAKEAARQHSWPGNFRELINRVERAVALGSGSALTEADLFPEGAVKTEETAAPQASAAATRPGAPLADVRDAAEKAHIIAALAQAEGSTSAAATSLGISRSTLWEKMRRLGINREKEG</sequence>
<feature type="domain" description="Response regulatory" evidence="8">
    <location>
        <begin position="5"/>
        <end position="119"/>
    </location>
</feature>
<dbReference type="Pfam" id="PF25601">
    <property type="entry name" value="AAA_lid_14"/>
    <property type="match status" value="1"/>
</dbReference>
<keyword evidence="10" id="KW-1185">Reference proteome</keyword>
<dbReference type="InterPro" id="IPR027417">
    <property type="entry name" value="P-loop_NTPase"/>
</dbReference>
<dbReference type="Gene3D" id="1.10.8.60">
    <property type="match status" value="1"/>
</dbReference>
<keyword evidence="2" id="KW-0067">ATP-binding</keyword>
<dbReference type="PROSITE" id="PS50110">
    <property type="entry name" value="RESPONSE_REGULATORY"/>
    <property type="match status" value="1"/>
</dbReference>
<dbReference type="InterPro" id="IPR003593">
    <property type="entry name" value="AAA+_ATPase"/>
</dbReference>
<dbReference type="Gene3D" id="3.40.50.300">
    <property type="entry name" value="P-loop containing nucleotide triphosphate hydrolases"/>
    <property type="match status" value="1"/>
</dbReference>
<dbReference type="Gene3D" id="3.40.50.2300">
    <property type="match status" value="1"/>
</dbReference>
<reference evidence="9 10" key="1">
    <citation type="submission" date="2024-02" db="EMBL/GenBank/DDBJ databases">
        <title>A new putative Pannonibacter species isolated from two cases of bloodstream infections in paediatric patients.</title>
        <authorList>
            <person name="Castellana S."/>
            <person name="De Laurentiis V."/>
            <person name="Grassi M."/>
            <person name="De Leonardis F."/>
            <person name="Mosca A."/>
            <person name="De Carlo C."/>
            <person name="Sparapano E."/>
            <person name="Ronga L."/>
            <person name="Santacroce L."/>
            <person name="Chironna M."/>
            <person name="De Robertis A."/>
            <person name="Bianco A."/>
            <person name="Del Sambro L."/>
            <person name="Capozzi L."/>
            <person name="Parisi A."/>
        </authorList>
    </citation>
    <scope>NUCLEOTIDE SEQUENCE [LARGE SCALE GENOMIC DNA]</scope>
    <source>
        <strain evidence="9 10">Pt2</strain>
    </source>
</reference>
<evidence type="ECO:0000256" key="6">
    <source>
        <dbReference type="PROSITE-ProRule" id="PRU00169"/>
    </source>
</evidence>
<dbReference type="InterPro" id="IPR001789">
    <property type="entry name" value="Sig_transdc_resp-reg_receiver"/>
</dbReference>
<dbReference type="CDD" id="cd00009">
    <property type="entry name" value="AAA"/>
    <property type="match status" value="1"/>
</dbReference>
<comment type="caution">
    <text evidence="9">The sequence shown here is derived from an EMBL/GenBank/DDBJ whole genome shotgun (WGS) entry which is preliminary data.</text>
</comment>
<dbReference type="Gene3D" id="1.10.10.60">
    <property type="entry name" value="Homeodomain-like"/>
    <property type="match status" value="1"/>
</dbReference>
<dbReference type="SUPFAM" id="SSF52540">
    <property type="entry name" value="P-loop containing nucleoside triphosphate hydrolases"/>
    <property type="match status" value="1"/>
</dbReference>
<keyword evidence="6" id="KW-0597">Phosphoprotein</keyword>
<keyword evidence="4" id="KW-0805">Transcription regulation</keyword>
<dbReference type="Proteomes" id="UP001380822">
    <property type="component" value="Unassembled WGS sequence"/>
</dbReference>
<dbReference type="SMART" id="SM00382">
    <property type="entry name" value="AAA"/>
    <property type="match status" value="1"/>
</dbReference>
<proteinExistence type="predicted"/>
<evidence type="ECO:0000259" key="7">
    <source>
        <dbReference type="PROSITE" id="PS50045"/>
    </source>
</evidence>
<dbReference type="Pfam" id="PF00158">
    <property type="entry name" value="Sigma54_activat"/>
    <property type="match status" value="1"/>
</dbReference>
<dbReference type="InterPro" id="IPR002197">
    <property type="entry name" value="HTH_Fis"/>
</dbReference>
<evidence type="ECO:0000259" key="8">
    <source>
        <dbReference type="PROSITE" id="PS50110"/>
    </source>
</evidence>
<dbReference type="EMBL" id="JBAKBE010000004">
    <property type="protein sequence ID" value="MEH0096261.1"/>
    <property type="molecule type" value="Genomic_DNA"/>
</dbReference>
<dbReference type="InterPro" id="IPR011006">
    <property type="entry name" value="CheY-like_superfamily"/>
</dbReference>
<dbReference type="InterPro" id="IPR009057">
    <property type="entry name" value="Homeodomain-like_sf"/>
</dbReference>
<evidence type="ECO:0000256" key="2">
    <source>
        <dbReference type="ARBA" id="ARBA00022840"/>
    </source>
</evidence>
<feature type="modified residue" description="4-aspartylphosphate" evidence="6">
    <location>
        <position position="54"/>
    </location>
</feature>
<dbReference type="PRINTS" id="PR01590">
    <property type="entry name" value="HTHFIS"/>
</dbReference>
<organism evidence="9 10">
    <name type="scientific">Pannonibacter anstelovis</name>
    <dbReference type="NCBI Taxonomy" id="3121537"/>
    <lineage>
        <taxon>Bacteria</taxon>
        <taxon>Pseudomonadati</taxon>
        <taxon>Pseudomonadota</taxon>
        <taxon>Alphaproteobacteria</taxon>
        <taxon>Hyphomicrobiales</taxon>
        <taxon>Stappiaceae</taxon>
        <taxon>Pannonibacter</taxon>
    </lineage>
</organism>
<evidence type="ECO:0000256" key="3">
    <source>
        <dbReference type="ARBA" id="ARBA00023012"/>
    </source>
</evidence>
<gene>
    <name evidence="9" type="ORF">V6L76_08350</name>
</gene>